<keyword evidence="4 7" id="KW-0560">Oxidoreductase</keyword>
<name>A0A0D8BH52_9ACTN</name>
<evidence type="ECO:0000256" key="1">
    <source>
        <dbReference type="ARBA" id="ARBA00001974"/>
    </source>
</evidence>
<protein>
    <submittedName>
        <fullName evidence="7">Succinate dehydrogenase/fumarate reductase flavoprotein subunit</fullName>
        <ecNumber evidence="7">1.3.99.5</ecNumber>
    </submittedName>
</protein>
<dbReference type="Gene3D" id="3.50.50.60">
    <property type="entry name" value="FAD/NAD(P)-binding domain"/>
    <property type="match status" value="2"/>
</dbReference>
<reference evidence="7 8" key="2">
    <citation type="journal article" date="2016" name="Genome Announc.">
        <title>Permanent Draft Genome Sequences for Two Variants of Frankia sp. Strain CpI1, the First Frankia Strain Isolated from Root Nodules of Comptonia peregrina.</title>
        <authorList>
            <person name="Oshone R."/>
            <person name="Hurst S.G.IV."/>
            <person name="Abebe-Akele F."/>
            <person name="Simpson S."/>
            <person name="Morris K."/>
            <person name="Thomas W.K."/>
            <person name="Tisa L.S."/>
        </authorList>
    </citation>
    <scope>NUCLEOTIDE SEQUENCE [LARGE SCALE GENOMIC DNA]</scope>
    <source>
        <strain evidence="8">CpI1-S</strain>
    </source>
</reference>
<dbReference type="PRINTS" id="PR00411">
    <property type="entry name" value="PNDRDTASEI"/>
</dbReference>
<dbReference type="EC" id="1.3.99.5" evidence="7"/>
<evidence type="ECO:0000256" key="3">
    <source>
        <dbReference type="ARBA" id="ARBA00022827"/>
    </source>
</evidence>
<dbReference type="InterPro" id="IPR027477">
    <property type="entry name" value="Succ_DH/fumarate_Rdtase_cat_sf"/>
</dbReference>
<dbReference type="PATRIC" id="fig|1502723.3.peg.1379"/>
<dbReference type="Gene3D" id="3.90.700.10">
    <property type="entry name" value="Succinate dehydrogenase/fumarate reductase flavoprotein, catalytic domain"/>
    <property type="match status" value="1"/>
</dbReference>
<dbReference type="InterPro" id="IPR003953">
    <property type="entry name" value="FAD-dep_OxRdtase_2_FAD-bd"/>
</dbReference>
<comment type="caution">
    <text evidence="7">The sequence shown here is derived from an EMBL/GenBank/DDBJ whole genome shotgun (WGS) entry which is preliminary data.</text>
</comment>
<evidence type="ECO:0000256" key="5">
    <source>
        <dbReference type="SAM" id="MobiDB-lite"/>
    </source>
</evidence>
<dbReference type="Proteomes" id="UP000032545">
    <property type="component" value="Unassembled WGS sequence"/>
</dbReference>
<dbReference type="InterPro" id="IPR050315">
    <property type="entry name" value="FAD-oxidoreductase_2"/>
</dbReference>
<evidence type="ECO:0000256" key="4">
    <source>
        <dbReference type="ARBA" id="ARBA00023002"/>
    </source>
</evidence>
<dbReference type="AlphaFoldDB" id="A0A0D8BH52"/>
<dbReference type="SUPFAM" id="SSF56425">
    <property type="entry name" value="Succinate dehydrogenase/fumarate reductase flavoprotein, catalytic domain"/>
    <property type="match status" value="1"/>
</dbReference>
<feature type="compositionally biased region" description="Low complexity" evidence="5">
    <location>
        <begin position="589"/>
        <end position="604"/>
    </location>
</feature>
<sequence>MDSSEPAHLAEPTHLSEPAHLAEPARLSATAGSETAAGETAAEKAAETAAQKAAETFDVVVVGFGGAGACAAIAAAERGASVVVLDRFYGGGSTVHSGGVVYAGGGTAQQTQAGVTDTVEGMYEYLRLEVGDAVSAETLRQFVEGSREMVEWLGRQGVEFEGSLCPYKTSYPTNRHYLYYSGNELASGYADVAPPAPRGHRTHAKNFSGATFYGRLRDSALRLGVTFRPLAEARGLVVENGRVVGVDYDAPPPGRQPGGWHRTYTELAAKAHVWNPALGARLGAVGVAAARRRSVPRRVRATGGVVLTTGGHGFNRELVARHAPAWAGLTALGTAGDTGAALDLAATVDAATSHLEKMSGWRFLSPPSDFMRGIAVNDQGDRFANEQLYGATFSAPLVEEQHARGYLIVDAETWRRARGQIRTQSAFFHLPQLAYLFGPAGHRRAATLGELARRVGIDPAGLDKTVREYNDTAAAGLPDRFGKTGEFHRAIGDGPYYAVDVSARTSSLYPFPFITLGGLVVDGDSGAVLRRDASIVPGLYAGGRAAVGLCSNSYVSGLSLADAVFSGRRAGAHAAGRAGHFGQAVHSTQSGHSAQAGGHSSQAGRPGHAVHSRQGELT</sequence>
<feature type="domain" description="FAD-dependent oxidoreductase 2 FAD-binding" evidence="6">
    <location>
        <begin position="58"/>
        <end position="548"/>
    </location>
</feature>
<keyword evidence="2" id="KW-0285">Flavoprotein</keyword>
<evidence type="ECO:0000313" key="7">
    <source>
        <dbReference type="EMBL" id="KJE23390.1"/>
    </source>
</evidence>
<dbReference type="NCBIfam" id="NF005511">
    <property type="entry name" value="PRK07121.1-4"/>
    <property type="match status" value="1"/>
</dbReference>
<proteinExistence type="predicted"/>
<evidence type="ECO:0000256" key="2">
    <source>
        <dbReference type="ARBA" id="ARBA00022630"/>
    </source>
</evidence>
<dbReference type="SUPFAM" id="SSF51905">
    <property type="entry name" value="FAD/NAD(P)-binding domain"/>
    <property type="match status" value="1"/>
</dbReference>
<organism evidence="7 8">
    <name type="scientific">Frankia torreyi</name>
    <dbReference type="NCBI Taxonomy" id="1856"/>
    <lineage>
        <taxon>Bacteria</taxon>
        <taxon>Bacillati</taxon>
        <taxon>Actinomycetota</taxon>
        <taxon>Actinomycetes</taxon>
        <taxon>Frankiales</taxon>
        <taxon>Frankiaceae</taxon>
        <taxon>Frankia</taxon>
    </lineage>
</organism>
<evidence type="ECO:0000313" key="8">
    <source>
        <dbReference type="Proteomes" id="UP000032545"/>
    </source>
</evidence>
<accession>A0A0D8BH52</accession>
<feature type="region of interest" description="Disordered" evidence="5">
    <location>
        <begin position="585"/>
        <end position="618"/>
    </location>
</feature>
<feature type="region of interest" description="Disordered" evidence="5">
    <location>
        <begin position="1"/>
        <end position="21"/>
    </location>
</feature>
<dbReference type="PANTHER" id="PTHR43400">
    <property type="entry name" value="FUMARATE REDUCTASE"/>
    <property type="match status" value="1"/>
</dbReference>
<dbReference type="GO" id="GO:0008202">
    <property type="term" value="P:steroid metabolic process"/>
    <property type="evidence" value="ECO:0007669"/>
    <property type="project" value="UniProtKB-ARBA"/>
</dbReference>
<comment type="cofactor">
    <cofactor evidence="1">
        <name>FAD</name>
        <dbReference type="ChEBI" id="CHEBI:57692"/>
    </cofactor>
</comment>
<dbReference type="EMBL" id="JYFN01000014">
    <property type="protein sequence ID" value="KJE23390.1"/>
    <property type="molecule type" value="Genomic_DNA"/>
</dbReference>
<gene>
    <name evidence="7" type="ORF">FF36_02348</name>
</gene>
<keyword evidence="3" id="KW-0274">FAD</keyword>
<dbReference type="Pfam" id="PF00890">
    <property type="entry name" value="FAD_binding_2"/>
    <property type="match status" value="1"/>
</dbReference>
<reference evidence="8" key="1">
    <citation type="submission" date="2015-02" db="EMBL/GenBank/DDBJ databases">
        <title>Draft Genome of Frankia sp. CpI1-S.</title>
        <authorList>
            <person name="Oshone R.T."/>
            <person name="Ngom M."/>
            <person name="Ghodhbane-Gtari F."/>
            <person name="Gtari M."/>
            <person name="Morris K."/>
            <person name="Thomas K."/>
            <person name="Sen A."/>
            <person name="Tisa L.S."/>
        </authorList>
    </citation>
    <scope>NUCLEOTIDE SEQUENCE [LARGE SCALE GENOMIC DNA]</scope>
    <source>
        <strain evidence="8">CpI1-S</strain>
    </source>
</reference>
<keyword evidence="8" id="KW-1185">Reference proteome</keyword>
<dbReference type="PANTHER" id="PTHR43400:SF10">
    <property type="entry name" value="3-OXOSTEROID 1-DEHYDROGENASE"/>
    <property type="match status" value="1"/>
</dbReference>
<dbReference type="GO" id="GO:0003865">
    <property type="term" value="F:3-oxo-5-alpha-steroid 4-dehydrogenase activity"/>
    <property type="evidence" value="ECO:0007669"/>
    <property type="project" value="UniProtKB-EC"/>
</dbReference>
<dbReference type="InterPro" id="IPR036188">
    <property type="entry name" value="FAD/NAD-bd_sf"/>
</dbReference>
<evidence type="ECO:0000259" key="6">
    <source>
        <dbReference type="Pfam" id="PF00890"/>
    </source>
</evidence>